<dbReference type="GO" id="GO:0018784">
    <property type="term" value="F:(S)-2-haloacid dehalogenase activity"/>
    <property type="evidence" value="ECO:0007669"/>
    <property type="project" value="UniProtKB-UniRule"/>
</dbReference>
<dbReference type="InterPro" id="IPR051540">
    <property type="entry name" value="S-2-haloacid_dehalogenase"/>
</dbReference>
<dbReference type="InterPro" id="IPR023214">
    <property type="entry name" value="HAD_sf"/>
</dbReference>
<dbReference type="SFLD" id="SFLDF00045">
    <property type="entry name" value="2-haloacid_dehalogenase"/>
    <property type="match status" value="1"/>
</dbReference>
<dbReference type="Gene3D" id="3.40.50.1000">
    <property type="entry name" value="HAD superfamily/HAD-like"/>
    <property type="match status" value="1"/>
</dbReference>
<dbReference type="AlphaFoldDB" id="K2PB62"/>
<dbReference type="InterPro" id="IPR023198">
    <property type="entry name" value="PGP-like_dom2"/>
</dbReference>
<evidence type="ECO:0000313" key="4">
    <source>
        <dbReference type="EMBL" id="EKF58118.1"/>
    </source>
</evidence>
<dbReference type="PRINTS" id="PR00413">
    <property type="entry name" value="HADHALOGNASE"/>
</dbReference>
<dbReference type="InterPro" id="IPR006439">
    <property type="entry name" value="HAD-SF_hydro_IA"/>
</dbReference>
<comment type="catalytic activity">
    <reaction evidence="3">
        <text>an (S)-2-haloacid + H2O = a (2R)-2-hydroxycarboxylate + a halide anion + H(+)</text>
        <dbReference type="Rhea" id="RHEA:11192"/>
        <dbReference type="ChEBI" id="CHEBI:15377"/>
        <dbReference type="ChEBI" id="CHEBI:15378"/>
        <dbReference type="ChEBI" id="CHEBI:16042"/>
        <dbReference type="ChEBI" id="CHEBI:58314"/>
        <dbReference type="ChEBI" id="CHEBI:137405"/>
        <dbReference type="EC" id="3.8.1.2"/>
    </reaction>
</comment>
<dbReference type="SFLD" id="SFLDS00003">
    <property type="entry name" value="Haloacid_Dehalogenase"/>
    <property type="match status" value="1"/>
</dbReference>
<evidence type="ECO:0000313" key="5">
    <source>
        <dbReference type="Proteomes" id="UP000007123"/>
    </source>
</evidence>
<dbReference type="Pfam" id="PF00702">
    <property type="entry name" value="Hydrolase"/>
    <property type="match status" value="1"/>
</dbReference>
<dbReference type="OrthoDB" id="7989657at2"/>
<dbReference type="InterPro" id="IPR036412">
    <property type="entry name" value="HAD-like_sf"/>
</dbReference>
<dbReference type="InterPro" id="IPR006328">
    <property type="entry name" value="2-HAD"/>
</dbReference>
<keyword evidence="5" id="KW-1185">Reference proteome</keyword>
<accession>K2PB62</accession>
<dbReference type="PATRIC" id="fig|1156935.5.peg.3247"/>
<dbReference type="NCBIfam" id="TIGR01493">
    <property type="entry name" value="HAD-SF-IA-v2"/>
    <property type="match status" value="1"/>
</dbReference>
<organism evidence="4 5">
    <name type="scientific">Agrobacterium albertimagni AOL15</name>
    <dbReference type="NCBI Taxonomy" id="1156935"/>
    <lineage>
        <taxon>Bacteria</taxon>
        <taxon>Pseudomonadati</taxon>
        <taxon>Pseudomonadota</taxon>
        <taxon>Alphaproteobacteria</taxon>
        <taxon>Hyphomicrobiales</taxon>
        <taxon>Rhizobiaceae</taxon>
        <taxon>Rhizobium/Agrobacterium group</taxon>
        <taxon>Agrobacterium</taxon>
    </lineage>
</organism>
<dbReference type="PANTHER" id="PTHR43316">
    <property type="entry name" value="HYDROLASE, HALOACID DELAHOGENASE-RELATED"/>
    <property type="match status" value="1"/>
</dbReference>
<dbReference type="CDD" id="cd02588">
    <property type="entry name" value="HAD_L2-DEX"/>
    <property type="match status" value="1"/>
</dbReference>
<evidence type="ECO:0000256" key="3">
    <source>
        <dbReference type="RuleBase" id="RU368077"/>
    </source>
</evidence>
<evidence type="ECO:0000256" key="2">
    <source>
        <dbReference type="ARBA" id="ARBA00022801"/>
    </source>
</evidence>
<protein>
    <recommendedName>
        <fullName evidence="3">(S)-2-haloacid dehalogenase</fullName>
        <ecNumber evidence="3">3.8.1.2</ecNumber>
    </recommendedName>
    <alternativeName>
        <fullName evidence="3">2-haloalkanoic acid dehalogenase</fullName>
    </alternativeName>
    <alternativeName>
        <fullName evidence="3">Halocarboxylic acid halidohydrolase</fullName>
    </alternativeName>
    <alternativeName>
        <fullName evidence="3">L-2-haloacid dehalogenase</fullName>
    </alternativeName>
</protein>
<comment type="similarity">
    <text evidence="1 3">Belongs to the HAD-like hydrolase superfamily. S-2-haloalkanoic acid dehalogenase family.</text>
</comment>
<comment type="caution">
    <text evidence="4">The sequence shown here is derived from an EMBL/GenBank/DDBJ whole genome shotgun (WGS) entry which is preliminary data.</text>
</comment>
<dbReference type="NCBIfam" id="TIGR01428">
    <property type="entry name" value="HAD_type_II"/>
    <property type="match status" value="1"/>
</dbReference>
<dbReference type="SUPFAM" id="SSF56784">
    <property type="entry name" value="HAD-like"/>
    <property type="match status" value="1"/>
</dbReference>
<dbReference type="RefSeq" id="WP_006727190.1">
    <property type="nucleotide sequence ID" value="NZ_ALJF01000013.1"/>
</dbReference>
<gene>
    <name evidence="4" type="ORF">QWE_15988</name>
</gene>
<dbReference type="SFLD" id="SFLDG01129">
    <property type="entry name" value="C1.5:_HAD__Beta-PGM__Phosphata"/>
    <property type="match status" value="1"/>
</dbReference>
<dbReference type="PANTHER" id="PTHR43316:SF3">
    <property type="entry name" value="HALOACID DEHALOGENASE, TYPE II (AFU_ORTHOLOGUE AFUA_2G07750)-RELATED"/>
    <property type="match status" value="1"/>
</dbReference>
<reference evidence="4 5" key="1">
    <citation type="journal article" date="2012" name="J. Bacteriol.">
        <title>Draft Genome Sequence of Agrobacterium albertimagni Strain AOL15.</title>
        <authorList>
            <person name="Trimble W.L."/>
            <person name="Phung le T."/>
            <person name="Meyer F."/>
            <person name="Gilbert J.A."/>
            <person name="Silver S."/>
        </authorList>
    </citation>
    <scope>NUCLEOTIDE SEQUENCE [LARGE SCALE GENOMIC DNA]</scope>
    <source>
        <strain evidence="4 5">AOL15</strain>
    </source>
</reference>
<keyword evidence="2 3" id="KW-0378">Hydrolase</keyword>
<dbReference type="Proteomes" id="UP000007123">
    <property type="component" value="Unassembled WGS sequence"/>
</dbReference>
<dbReference type="Gene3D" id="1.10.150.240">
    <property type="entry name" value="Putative phosphatase, domain 2"/>
    <property type="match status" value="1"/>
</dbReference>
<comment type="function">
    <text evidence="3">Catalyzes the hydrolytic dehalogenation of small (S)-2-haloalkanoic acids to yield the corresponding (R)-2-hydroxyalkanoic acids.</text>
</comment>
<dbReference type="EC" id="3.8.1.2" evidence="3"/>
<dbReference type="EMBL" id="ALJF01000013">
    <property type="protein sequence ID" value="EKF58118.1"/>
    <property type="molecule type" value="Genomic_DNA"/>
</dbReference>
<dbReference type="STRING" id="1156935.QWE_15988"/>
<proteinExistence type="inferred from homology"/>
<sequence>MTDAIASHADGRTGSGRQAYVFDAYGTLFDVHAAVRRHAAAIGPDAQALSDLWRVKQLEYTWVTSLMGQYRDFRALTEDALDFCLARFPGVDKGLRVDLLDAYRKLDCFAEVPDVLAALRETGARIAILSNGTPAMLDEAVDAAGIGHLIDEIFSVDPLKIYKTAPAAYALVTSSLRVSAPDIAFQSSNRWDIAGAKAFGMTCHWINRSGAPDEYVEFPPDKVLSSLSGLVEVPA</sequence>
<dbReference type="eggNOG" id="COG1011">
    <property type="taxonomic scope" value="Bacteria"/>
</dbReference>
<name>K2PB62_9HYPH</name>
<dbReference type="SFLD" id="SFLDG01135">
    <property type="entry name" value="C1.5.6:_HAD__Beta-PGM__Phospha"/>
    <property type="match status" value="1"/>
</dbReference>
<evidence type="ECO:0000256" key="1">
    <source>
        <dbReference type="ARBA" id="ARBA00008106"/>
    </source>
</evidence>